<name>A0A1E7EX77_9STRA</name>
<reference evidence="1 2" key="1">
    <citation type="submission" date="2016-09" db="EMBL/GenBank/DDBJ databases">
        <title>Extensive genetic diversity and differential bi-allelic expression allows diatom success in the polar Southern Ocean.</title>
        <authorList>
            <consortium name="DOE Joint Genome Institute"/>
            <person name="Mock T."/>
            <person name="Otillar R.P."/>
            <person name="Strauss J."/>
            <person name="Dupont C."/>
            <person name="Frickenhaus S."/>
            <person name="Maumus F."/>
            <person name="Mcmullan M."/>
            <person name="Sanges R."/>
            <person name="Schmutz J."/>
            <person name="Toseland A."/>
            <person name="Valas R."/>
            <person name="Veluchamy A."/>
            <person name="Ward B.J."/>
            <person name="Allen A."/>
            <person name="Barry K."/>
            <person name="Falciatore A."/>
            <person name="Ferrante M."/>
            <person name="Fortunato A.E."/>
            <person name="Gloeckner G."/>
            <person name="Gruber A."/>
            <person name="Hipkin R."/>
            <person name="Janech M."/>
            <person name="Kroth P."/>
            <person name="Leese F."/>
            <person name="Lindquist E."/>
            <person name="Lyon B.R."/>
            <person name="Martin J."/>
            <person name="Mayer C."/>
            <person name="Parker M."/>
            <person name="Quesneville H."/>
            <person name="Raymond J."/>
            <person name="Uhlig C."/>
            <person name="Valentin K.U."/>
            <person name="Worden A.Z."/>
            <person name="Armbrust E.V."/>
            <person name="Bowler C."/>
            <person name="Green B."/>
            <person name="Moulton V."/>
            <person name="Van Oosterhout C."/>
            <person name="Grigoriev I."/>
        </authorList>
    </citation>
    <scope>NUCLEOTIDE SEQUENCE [LARGE SCALE GENOMIC DNA]</scope>
    <source>
        <strain evidence="1 2">CCMP1102</strain>
    </source>
</reference>
<accession>A0A1E7EX77</accession>
<dbReference type="InParanoid" id="A0A1E7EX77"/>
<proteinExistence type="predicted"/>
<dbReference type="KEGG" id="fcy:FRACYDRAFT_246864"/>
<sequence>MTLHPVALPGGGEGVYNSMSTCANANTRGLDKLDQSQFPHHKLEQLDRLVGIHGKLNGAEKGFGGLIWTRDTPTTETGSQVNDCFSLKIETIFSLQFSCQY</sequence>
<gene>
    <name evidence="1" type="ORF">FRACYDRAFT_246864</name>
</gene>
<evidence type="ECO:0000313" key="2">
    <source>
        <dbReference type="Proteomes" id="UP000095751"/>
    </source>
</evidence>
<keyword evidence="2" id="KW-1185">Reference proteome</keyword>
<dbReference type="Proteomes" id="UP000095751">
    <property type="component" value="Unassembled WGS sequence"/>
</dbReference>
<dbReference type="AlphaFoldDB" id="A0A1E7EX77"/>
<evidence type="ECO:0000313" key="1">
    <source>
        <dbReference type="EMBL" id="OEU10456.1"/>
    </source>
</evidence>
<dbReference type="EMBL" id="KV784371">
    <property type="protein sequence ID" value="OEU10456.1"/>
    <property type="molecule type" value="Genomic_DNA"/>
</dbReference>
<organism evidence="1 2">
    <name type="scientific">Fragilariopsis cylindrus CCMP1102</name>
    <dbReference type="NCBI Taxonomy" id="635003"/>
    <lineage>
        <taxon>Eukaryota</taxon>
        <taxon>Sar</taxon>
        <taxon>Stramenopiles</taxon>
        <taxon>Ochrophyta</taxon>
        <taxon>Bacillariophyta</taxon>
        <taxon>Bacillariophyceae</taxon>
        <taxon>Bacillariophycidae</taxon>
        <taxon>Bacillariales</taxon>
        <taxon>Bacillariaceae</taxon>
        <taxon>Fragilariopsis</taxon>
    </lineage>
</organism>
<protein>
    <submittedName>
        <fullName evidence="1">Uncharacterized protein</fullName>
    </submittedName>
</protein>